<comment type="caution">
    <text evidence="3">The sequence shown here is derived from an EMBL/GenBank/DDBJ whole genome shotgun (WGS) entry which is preliminary data.</text>
</comment>
<name>A0ABR1CWI6_NECAM</name>
<evidence type="ECO:0000313" key="3">
    <source>
        <dbReference type="EMBL" id="KAK6742246.1"/>
    </source>
</evidence>
<dbReference type="Gene3D" id="3.10.100.10">
    <property type="entry name" value="Mannose-Binding Protein A, subunit A"/>
    <property type="match status" value="1"/>
</dbReference>
<proteinExistence type="predicted"/>
<dbReference type="SUPFAM" id="SSF56436">
    <property type="entry name" value="C-type lectin-like"/>
    <property type="match status" value="1"/>
</dbReference>
<dbReference type="PROSITE" id="PS50041">
    <property type="entry name" value="C_TYPE_LECTIN_2"/>
    <property type="match status" value="1"/>
</dbReference>
<reference evidence="3 4" key="1">
    <citation type="submission" date="2023-08" db="EMBL/GenBank/DDBJ databases">
        <title>A Necator americanus chromosomal reference genome.</title>
        <authorList>
            <person name="Ilik V."/>
            <person name="Petrzelkova K.J."/>
            <person name="Pardy F."/>
            <person name="Fuh T."/>
            <person name="Niatou-Singa F.S."/>
            <person name="Gouil Q."/>
            <person name="Baker L."/>
            <person name="Ritchie M.E."/>
            <person name="Jex A.R."/>
            <person name="Gazzola D."/>
            <person name="Li H."/>
            <person name="Toshio Fujiwara R."/>
            <person name="Zhan B."/>
            <person name="Aroian R.V."/>
            <person name="Pafco B."/>
            <person name="Schwarz E.M."/>
        </authorList>
    </citation>
    <scope>NUCLEOTIDE SEQUENCE [LARGE SCALE GENOMIC DNA]</scope>
    <source>
        <strain evidence="3 4">Aroian</strain>
        <tissue evidence="3">Whole animal</tissue>
    </source>
</reference>
<dbReference type="InterPro" id="IPR016186">
    <property type="entry name" value="C-type_lectin-like/link_sf"/>
</dbReference>
<feature type="domain" description="VWFA" evidence="2">
    <location>
        <begin position="1"/>
        <end position="179"/>
    </location>
</feature>
<dbReference type="PANTHER" id="PTHR31024">
    <property type="entry name" value="C-TYPE LECTIN"/>
    <property type="match status" value="1"/>
</dbReference>
<dbReference type="InterPro" id="IPR001304">
    <property type="entry name" value="C-type_lectin-like"/>
</dbReference>
<accession>A0ABR1CWI6</accession>
<dbReference type="Gene3D" id="3.40.50.410">
    <property type="entry name" value="von Willebrand factor, type A domain"/>
    <property type="match status" value="1"/>
</dbReference>
<dbReference type="PANTHER" id="PTHR31024:SF3">
    <property type="entry name" value="C-TYPE LECTIN-RELATED"/>
    <property type="match status" value="1"/>
</dbReference>
<dbReference type="CDD" id="cd00037">
    <property type="entry name" value="CLECT"/>
    <property type="match status" value="1"/>
</dbReference>
<dbReference type="Pfam" id="PF00092">
    <property type="entry name" value="VWA"/>
    <property type="match status" value="1"/>
</dbReference>
<evidence type="ECO:0000313" key="4">
    <source>
        <dbReference type="Proteomes" id="UP001303046"/>
    </source>
</evidence>
<dbReference type="EMBL" id="JAVFWL010000003">
    <property type="protein sequence ID" value="KAK6742246.1"/>
    <property type="molecule type" value="Genomic_DNA"/>
</dbReference>
<evidence type="ECO:0008006" key="5">
    <source>
        <dbReference type="Google" id="ProtNLM"/>
    </source>
</evidence>
<organism evidence="3 4">
    <name type="scientific">Necator americanus</name>
    <name type="common">Human hookworm</name>
    <dbReference type="NCBI Taxonomy" id="51031"/>
    <lineage>
        <taxon>Eukaryota</taxon>
        <taxon>Metazoa</taxon>
        <taxon>Ecdysozoa</taxon>
        <taxon>Nematoda</taxon>
        <taxon>Chromadorea</taxon>
        <taxon>Rhabditida</taxon>
        <taxon>Rhabditina</taxon>
        <taxon>Rhabditomorpha</taxon>
        <taxon>Strongyloidea</taxon>
        <taxon>Ancylostomatidae</taxon>
        <taxon>Bunostominae</taxon>
        <taxon>Necator</taxon>
    </lineage>
</organism>
<dbReference type="InterPro" id="IPR016187">
    <property type="entry name" value="CTDL_fold"/>
</dbReference>
<dbReference type="PROSITE" id="PS50234">
    <property type="entry name" value="VWFA"/>
    <property type="match status" value="1"/>
</dbReference>
<feature type="domain" description="C-type lectin" evidence="1">
    <location>
        <begin position="202"/>
        <end position="314"/>
    </location>
</feature>
<sequence>MLVFESTEATSQTGLQEMLAHVQSSLYDFNIKPSTSNEQLCTRIGIVVYGLTSVLYAPLGSLSRDEFLAIDSLPYFGDQIPNLEDALRMASLQFQTQGDRSNARNVIVLMAASYYAGGVFGSGQIAAQFKEDNGVLVVYNYVEQHGFPELKLERLASPGYFLTNIEDNSSINRALCDANCFCRLGYDAFDVDPLRYTPLAGCYSVKQASTSYQLAANQCRNEDGCVALAKQRNQTDYLEKKFTFGSSFWIGLKWDQFKQNYVWADGTELNGSAQPWASSSDHQNGIDCVRVVPQSAELVWTPVDCRDSFAYSCEVAPCDSQIFCTQDV</sequence>
<keyword evidence="4" id="KW-1185">Reference proteome</keyword>
<dbReference type="InterPro" id="IPR036465">
    <property type="entry name" value="vWFA_dom_sf"/>
</dbReference>
<dbReference type="SUPFAM" id="SSF53300">
    <property type="entry name" value="vWA-like"/>
    <property type="match status" value="1"/>
</dbReference>
<protein>
    <recommendedName>
        <fullName evidence="5">Lectin C-type domain protein</fullName>
    </recommendedName>
</protein>
<dbReference type="Proteomes" id="UP001303046">
    <property type="component" value="Unassembled WGS sequence"/>
</dbReference>
<dbReference type="InterPro" id="IPR002035">
    <property type="entry name" value="VWF_A"/>
</dbReference>
<evidence type="ECO:0000259" key="2">
    <source>
        <dbReference type="PROSITE" id="PS50234"/>
    </source>
</evidence>
<dbReference type="Pfam" id="PF00059">
    <property type="entry name" value="Lectin_C"/>
    <property type="match status" value="1"/>
</dbReference>
<evidence type="ECO:0000259" key="1">
    <source>
        <dbReference type="PROSITE" id="PS50041"/>
    </source>
</evidence>
<gene>
    <name evidence="3" type="primary">Necator_chrIII.g10624</name>
    <name evidence="3" type="ORF">RB195_009859</name>
</gene>